<sequence length="71" mass="7439">MAEAFVCLVPDNAHNSPNATTPAAISLNSAPQLGQSPPTQITFTVDAKIAFFTDDQIESEQTGTTMFALGP</sequence>
<evidence type="ECO:0000313" key="1">
    <source>
        <dbReference type="EMBL" id="CAH2407337.1"/>
    </source>
</evidence>
<comment type="caution">
    <text evidence="1">The sequence shown here is derived from an EMBL/GenBank/DDBJ whole genome shotgun (WGS) entry which is preliminary data.</text>
</comment>
<gene>
    <name evidence="1" type="ORF">MES5069_60001</name>
</gene>
<accession>A0ABN8KCL2</accession>
<dbReference type="EMBL" id="CAKXZT010000157">
    <property type="protein sequence ID" value="CAH2407337.1"/>
    <property type="molecule type" value="Genomic_DNA"/>
</dbReference>
<keyword evidence="2" id="KW-1185">Reference proteome</keyword>
<organism evidence="1 2">
    <name type="scientific">Mesorhizobium escarrei</name>
    <dbReference type="NCBI Taxonomy" id="666018"/>
    <lineage>
        <taxon>Bacteria</taxon>
        <taxon>Pseudomonadati</taxon>
        <taxon>Pseudomonadota</taxon>
        <taxon>Alphaproteobacteria</taxon>
        <taxon>Hyphomicrobiales</taxon>
        <taxon>Phyllobacteriaceae</taxon>
        <taxon>Mesorhizobium</taxon>
    </lineage>
</organism>
<name>A0ABN8KCL2_9HYPH</name>
<evidence type="ECO:0000313" key="2">
    <source>
        <dbReference type="Proteomes" id="UP001153050"/>
    </source>
</evidence>
<proteinExistence type="predicted"/>
<dbReference type="Proteomes" id="UP001153050">
    <property type="component" value="Unassembled WGS sequence"/>
</dbReference>
<protein>
    <submittedName>
        <fullName evidence="1">Uncharacterized protein</fullName>
    </submittedName>
</protein>
<reference evidence="1 2" key="1">
    <citation type="submission" date="2022-03" db="EMBL/GenBank/DDBJ databases">
        <authorList>
            <person name="Brunel B."/>
        </authorList>
    </citation>
    <scope>NUCLEOTIDE SEQUENCE [LARGE SCALE GENOMIC DNA]</scope>
    <source>
        <strain evidence="1">STM5069sample</strain>
    </source>
</reference>